<comment type="caution">
    <text evidence="2">The sequence shown here is derived from an EMBL/GenBank/DDBJ whole genome shotgun (WGS) entry which is preliminary data.</text>
</comment>
<feature type="compositionally biased region" description="Basic and acidic residues" evidence="1">
    <location>
        <begin position="32"/>
        <end position="51"/>
    </location>
</feature>
<dbReference type="AlphaFoldDB" id="A0A8H6LYY2"/>
<name>A0A8H6LYY2_9AGAR</name>
<feature type="compositionally biased region" description="Acidic residues" evidence="1">
    <location>
        <begin position="252"/>
        <end position="265"/>
    </location>
</feature>
<keyword evidence="3" id="KW-1185">Reference proteome</keyword>
<reference evidence="2 3" key="1">
    <citation type="submission" date="2020-07" db="EMBL/GenBank/DDBJ databases">
        <title>Comparative genomics of pyrophilous fungi reveals a link between fire events and developmental genes.</title>
        <authorList>
            <consortium name="DOE Joint Genome Institute"/>
            <person name="Steindorff A.S."/>
            <person name="Carver A."/>
            <person name="Calhoun S."/>
            <person name="Stillman K."/>
            <person name="Liu H."/>
            <person name="Lipzen A."/>
            <person name="Pangilinan J."/>
            <person name="Labutti K."/>
            <person name="Bruns T.D."/>
            <person name="Grigoriev I.V."/>
        </authorList>
    </citation>
    <scope>NUCLEOTIDE SEQUENCE [LARGE SCALE GENOMIC DNA]</scope>
    <source>
        <strain evidence="2 3">CBS 144469</strain>
    </source>
</reference>
<evidence type="ECO:0000313" key="3">
    <source>
        <dbReference type="Proteomes" id="UP000521943"/>
    </source>
</evidence>
<gene>
    <name evidence="2" type="ORF">DFP72DRAFT_853888</name>
</gene>
<feature type="compositionally biased region" description="Basic and acidic residues" evidence="1">
    <location>
        <begin position="236"/>
        <end position="251"/>
    </location>
</feature>
<accession>A0A8H6LYY2</accession>
<feature type="region of interest" description="Disordered" evidence="1">
    <location>
        <begin position="236"/>
        <end position="291"/>
    </location>
</feature>
<organism evidence="2 3">
    <name type="scientific">Ephemerocybe angulata</name>
    <dbReference type="NCBI Taxonomy" id="980116"/>
    <lineage>
        <taxon>Eukaryota</taxon>
        <taxon>Fungi</taxon>
        <taxon>Dikarya</taxon>
        <taxon>Basidiomycota</taxon>
        <taxon>Agaricomycotina</taxon>
        <taxon>Agaricomycetes</taxon>
        <taxon>Agaricomycetidae</taxon>
        <taxon>Agaricales</taxon>
        <taxon>Agaricineae</taxon>
        <taxon>Psathyrellaceae</taxon>
        <taxon>Ephemerocybe</taxon>
    </lineage>
</organism>
<protein>
    <submittedName>
        <fullName evidence="2">Uncharacterized protein</fullName>
    </submittedName>
</protein>
<dbReference type="Proteomes" id="UP000521943">
    <property type="component" value="Unassembled WGS sequence"/>
</dbReference>
<proteinExistence type="predicted"/>
<feature type="compositionally biased region" description="Basic and acidic residues" evidence="1">
    <location>
        <begin position="266"/>
        <end position="281"/>
    </location>
</feature>
<evidence type="ECO:0000313" key="2">
    <source>
        <dbReference type="EMBL" id="KAF6748070.1"/>
    </source>
</evidence>
<sequence length="312" mass="34704">MDLLLAQALKRGWLGEHTNFGLRFEAVAPSKNKAEDVASDPPVKEEGEAVDSAKKKVPAISWSAMPELTDALLTKIEENEPRRTALGFTKGNSEDGSAGKMTTHHHTTLAKLVLIPHESGLWKDVDPKDLSQAVRYRIVAMHLYSMKQIFNQCREDLKATGNEIVMEGKEDTLTGDLKNIWGVFLSAFSLNTDRVAETCHYYKHMYDLMADSPVYNDQACSNSKDSLDKELDGLLERHSSQKKDDEVIKVDDSDDDESQDGSDDEKEVKKPGRKEVAKKESTSVGGKRKNAMLSQLEVMADADCAACERVVR</sequence>
<feature type="region of interest" description="Disordered" evidence="1">
    <location>
        <begin position="31"/>
        <end position="51"/>
    </location>
</feature>
<dbReference type="OrthoDB" id="3269005at2759"/>
<evidence type="ECO:0000256" key="1">
    <source>
        <dbReference type="SAM" id="MobiDB-lite"/>
    </source>
</evidence>
<dbReference type="EMBL" id="JACGCI010000075">
    <property type="protein sequence ID" value="KAF6748070.1"/>
    <property type="molecule type" value="Genomic_DNA"/>
</dbReference>